<evidence type="ECO:0000313" key="2">
    <source>
        <dbReference type="EMBL" id="AQV94688.1"/>
    </source>
</evidence>
<gene>
    <name evidence="2" type="ORF">BJN34_12435</name>
</gene>
<dbReference type="RefSeq" id="WP_078196884.1">
    <property type="nucleotide sequence ID" value="NZ_CP017757.2"/>
</dbReference>
<feature type="domain" description="ChrR-like cupin" evidence="1">
    <location>
        <begin position="15"/>
        <end position="105"/>
    </location>
</feature>
<dbReference type="EMBL" id="CP017757">
    <property type="protein sequence ID" value="AQV94688.1"/>
    <property type="molecule type" value="Genomic_DNA"/>
</dbReference>
<protein>
    <submittedName>
        <fullName evidence="2">2,4'-dihydroxyacetophenone dioxygenase</fullName>
    </submittedName>
</protein>
<dbReference type="Proteomes" id="UP000189627">
    <property type="component" value="Chromosome 1"/>
</dbReference>
<dbReference type="InterPro" id="IPR025979">
    <property type="entry name" value="ChrR-like_cupin_dom"/>
</dbReference>
<accession>A0A1U9UPX5</accession>
<dbReference type="SUPFAM" id="SSF51182">
    <property type="entry name" value="RmlC-like cupins"/>
    <property type="match status" value="1"/>
</dbReference>
<dbReference type="InterPro" id="IPR011051">
    <property type="entry name" value="RmlC_Cupin_sf"/>
</dbReference>
<reference evidence="3" key="1">
    <citation type="submission" date="2017-02" db="EMBL/GenBank/DDBJ databases">
        <title>Complete genome sequence of Cupriavidus necator strain NH9, a 3-chlorobenzoate degrader.</title>
        <authorList>
            <person name="Moriuchi R."/>
            <person name="Dohra H."/>
            <person name="Ogawa N."/>
        </authorList>
    </citation>
    <scope>NUCLEOTIDE SEQUENCE [LARGE SCALE GENOMIC DNA]</scope>
    <source>
        <strain evidence="3">NH9</strain>
    </source>
</reference>
<organism evidence="2 3">
    <name type="scientific">Cupriavidus necator</name>
    <name type="common">Alcaligenes eutrophus</name>
    <name type="synonym">Ralstonia eutropha</name>
    <dbReference type="NCBI Taxonomy" id="106590"/>
    <lineage>
        <taxon>Bacteria</taxon>
        <taxon>Pseudomonadati</taxon>
        <taxon>Pseudomonadota</taxon>
        <taxon>Betaproteobacteria</taxon>
        <taxon>Burkholderiales</taxon>
        <taxon>Burkholderiaceae</taxon>
        <taxon>Cupriavidus</taxon>
    </lineage>
</organism>
<dbReference type="CDD" id="cd20302">
    <property type="entry name" value="cupin_DAD"/>
    <property type="match status" value="1"/>
</dbReference>
<dbReference type="AlphaFoldDB" id="A0A1U9UPX5"/>
<dbReference type="GO" id="GO:0051213">
    <property type="term" value="F:dioxygenase activity"/>
    <property type="evidence" value="ECO:0007669"/>
    <property type="project" value="UniProtKB-KW"/>
</dbReference>
<dbReference type="KEGG" id="cuh:BJN34_12435"/>
<sequence>MALPAVQTEQDRLLTVNTTAHPFLKSLGGHAGTDIFPLFLDPYNGLMVMRARFAPGLTLPLHFHTGAVHMYTISGCWYYTEYPDQKQTDGCYLFEPGGSIHQFNTPADGGPTEVIFMLFGCNVNYMADGTFLGLSDAGLIKNWVDRAIKEQDNGLQYISAAVPTYSAK</sequence>
<evidence type="ECO:0000313" key="3">
    <source>
        <dbReference type="Proteomes" id="UP000189627"/>
    </source>
</evidence>
<dbReference type="OrthoDB" id="564955at2"/>
<keyword evidence="2" id="KW-0223">Dioxygenase</keyword>
<dbReference type="InterPro" id="IPR014710">
    <property type="entry name" value="RmlC-like_jellyroll"/>
</dbReference>
<evidence type="ECO:0000259" key="1">
    <source>
        <dbReference type="Pfam" id="PF12973"/>
    </source>
</evidence>
<name>A0A1U9UPX5_CUPNE</name>
<proteinExistence type="predicted"/>
<dbReference type="Gene3D" id="2.60.120.10">
    <property type="entry name" value="Jelly Rolls"/>
    <property type="match status" value="1"/>
</dbReference>
<dbReference type="Pfam" id="PF12973">
    <property type="entry name" value="Cupin_7"/>
    <property type="match status" value="1"/>
</dbReference>
<keyword evidence="2" id="KW-0560">Oxidoreductase</keyword>